<sequence>MGLDLDPGLLRGFPGLGLDPGEVDLQVGSRPATATGQTRSDNATDCGANAKVPSAPHSGSKVGGKPERPHVTLPGGASLQRCPSPSPKGPLTSLPPTPAPATPGLPATSSFGTEPSAAATGAVPVGTASAGPLGVRRGGPGAVSGGLGAHGFVTAASGQLATQPSAAGGSLVTLRSSESLGSILARHPGLVRAVRDPHPDAGLRPMRSILRQLGKKRLAQPRGRDMEWVFGLTGRAGTFVSMAPEVWSGLPYNEKADVFSFGIVMYELLARELLLISHFRTSLAAELRIQTPEDLAEAYTRGYRPARPRTLQGPSYDELWALITACWHDDPVQRPSMQEVAERLRQLRAQAADSAGLDGGPTDDAAATGANGAQQPRCAGCVVS</sequence>
<dbReference type="PANTHER" id="PTHR23257:SF958">
    <property type="entry name" value="SERINE_THREONINE-PROTEIN KINASE WNK4"/>
    <property type="match status" value="1"/>
</dbReference>
<dbReference type="Gene3D" id="1.10.510.10">
    <property type="entry name" value="Transferase(Phosphotransferase) domain 1"/>
    <property type="match status" value="1"/>
</dbReference>
<dbReference type="GO" id="GO:0007165">
    <property type="term" value="P:signal transduction"/>
    <property type="evidence" value="ECO:0007669"/>
    <property type="project" value="TreeGrafter"/>
</dbReference>
<dbReference type="OrthoDB" id="551059at2759"/>
<feature type="compositionally biased region" description="Low complexity" evidence="1">
    <location>
        <begin position="352"/>
        <end position="373"/>
    </location>
</feature>
<feature type="region of interest" description="Disordered" evidence="1">
    <location>
        <begin position="352"/>
        <end position="384"/>
    </location>
</feature>
<dbReference type="SUPFAM" id="SSF56112">
    <property type="entry name" value="Protein kinase-like (PK-like)"/>
    <property type="match status" value="1"/>
</dbReference>
<evidence type="ECO:0000259" key="2">
    <source>
        <dbReference type="SMART" id="SM00219"/>
    </source>
</evidence>
<dbReference type="Proteomes" id="UP000612055">
    <property type="component" value="Unassembled WGS sequence"/>
</dbReference>
<feature type="compositionally biased region" description="Low complexity" evidence="1">
    <location>
        <begin position="1"/>
        <end position="20"/>
    </location>
</feature>
<protein>
    <recommendedName>
        <fullName evidence="2">Tyrosine-protein kinase catalytic domain-containing protein</fullName>
    </recommendedName>
</protein>
<dbReference type="InterPro" id="IPR050167">
    <property type="entry name" value="Ser_Thr_protein_kinase"/>
</dbReference>
<feature type="compositionally biased region" description="Polar residues" evidence="1">
    <location>
        <begin position="32"/>
        <end position="43"/>
    </location>
</feature>
<keyword evidence="4" id="KW-1185">Reference proteome</keyword>
<feature type="region of interest" description="Disordered" evidence="1">
    <location>
        <begin position="1"/>
        <end position="123"/>
    </location>
</feature>
<proteinExistence type="predicted"/>
<feature type="compositionally biased region" description="Pro residues" evidence="1">
    <location>
        <begin position="84"/>
        <end position="103"/>
    </location>
</feature>
<evidence type="ECO:0000313" key="3">
    <source>
        <dbReference type="EMBL" id="KAG2483792.1"/>
    </source>
</evidence>
<dbReference type="InterPro" id="IPR001245">
    <property type="entry name" value="Ser-Thr/Tyr_kinase_cat_dom"/>
</dbReference>
<dbReference type="GO" id="GO:0005737">
    <property type="term" value="C:cytoplasm"/>
    <property type="evidence" value="ECO:0007669"/>
    <property type="project" value="TreeGrafter"/>
</dbReference>
<feature type="domain" description="Tyrosine-protein kinase catalytic" evidence="2">
    <location>
        <begin position="121"/>
        <end position="344"/>
    </location>
</feature>
<dbReference type="Pfam" id="PF07714">
    <property type="entry name" value="PK_Tyr_Ser-Thr"/>
    <property type="match status" value="1"/>
</dbReference>
<dbReference type="EMBL" id="JAEHOE010000166">
    <property type="protein sequence ID" value="KAG2483792.1"/>
    <property type="molecule type" value="Genomic_DNA"/>
</dbReference>
<dbReference type="GO" id="GO:0004713">
    <property type="term" value="F:protein tyrosine kinase activity"/>
    <property type="evidence" value="ECO:0007669"/>
    <property type="project" value="InterPro"/>
</dbReference>
<dbReference type="AlphaFoldDB" id="A0A836BPD0"/>
<name>A0A836BPD0_9CHLO</name>
<gene>
    <name evidence="3" type="ORF">HYH03_017387</name>
</gene>
<evidence type="ECO:0000256" key="1">
    <source>
        <dbReference type="SAM" id="MobiDB-lite"/>
    </source>
</evidence>
<accession>A0A836BPD0</accession>
<dbReference type="InterPro" id="IPR020635">
    <property type="entry name" value="Tyr_kinase_cat_dom"/>
</dbReference>
<reference evidence="3" key="1">
    <citation type="journal article" date="2020" name="bioRxiv">
        <title>Comparative genomics of Chlamydomonas.</title>
        <authorList>
            <person name="Craig R.J."/>
            <person name="Hasan A.R."/>
            <person name="Ness R.W."/>
            <person name="Keightley P.D."/>
        </authorList>
    </citation>
    <scope>NUCLEOTIDE SEQUENCE</scope>
    <source>
        <strain evidence="3">CCAP 11/70</strain>
    </source>
</reference>
<evidence type="ECO:0000313" key="4">
    <source>
        <dbReference type="Proteomes" id="UP000612055"/>
    </source>
</evidence>
<organism evidence="3 4">
    <name type="scientific">Edaphochlamys debaryana</name>
    <dbReference type="NCBI Taxonomy" id="47281"/>
    <lineage>
        <taxon>Eukaryota</taxon>
        <taxon>Viridiplantae</taxon>
        <taxon>Chlorophyta</taxon>
        <taxon>core chlorophytes</taxon>
        <taxon>Chlorophyceae</taxon>
        <taxon>CS clade</taxon>
        <taxon>Chlamydomonadales</taxon>
        <taxon>Chlamydomonadales incertae sedis</taxon>
        <taxon>Edaphochlamys</taxon>
    </lineage>
</organism>
<dbReference type="InterPro" id="IPR011009">
    <property type="entry name" value="Kinase-like_dom_sf"/>
</dbReference>
<comment type="caution">
    <text evidence="3">The sequence shown here is derived from an EMBL/GenBank/DDBJ whole genome shotgun (WGS) entry which is preliminary data.</text>
</comment>
<feature type="compositionally biased region" description="Low complexity" evidence="1">
    <location>
        <begin position="104"/>
        <end position="123"/>
    </location>
</feature>
<dbReference type="PANTHER" id="PTHR23257">
    <property type="entry name" value="SERINE-THREONINE PROTEIN KINASE"/>
    <property type="match status" value="1"/>
</dbReference>
<dbReference type="SMART" id="SM00219">
    <property type="entry name" value="TyrKc"/>
    <property type="match status" value="1"/>
</dbReference>